<evidence type="ECO:0000256" key="2">
    <source>
        <dbReference type="SAM" id="SignalP"/>
    </source>
</evidence>
<keyword evidence="2" id="KW-0732">Signal</keyword>
<keyword evidence="1" id="KW-0472">Membrane</keyword>
<comment type="caution">
    <text evidence="3">The sequence shown here is derived from an EMBL/GenBank/DDBJ whole genome shotgun (WGS) entry which is preliminary data.</text>
</comment>
<keyword evidence="1" id="KW-0812">Transmembrane</keyword>
<dbReference type="Proteomes" id="UP000265703">
    <property type="component" value="Unassembled WGS sequence"/>
</dbReference>
<evidence type="ECO:0000256" key="1">
    <source>
        <dbReference type="SAM" id="Phobius"/>
    </source>
</evidence>
<evidence type="ECO:0000313" key="3">
    <source>
        <dbReference type="EMBL" id="RIA84975.1"/>
    </source>
</evidence>
<sequence length="65" mass="7722">MTIVNRLLLLFIMTSSNTTDTKLTNIIFRPFIVSFYLFNLLTFSKFLTLFVPKLNINKWNMNMNL</sequence>
<name>A0A397SLJ5_9GLOM</name>
<evidence type="ECO:0000313" key="4">
    <source>
        <dbReference type="Proteomes" id="UP000265703"/>
    </source>
</evidence>
<feature type="chain" id="PRO_5017440894" evidence="2">
    <location>
        <begin position="19"/>
        <end position="65"/>
    </location>
</feature>
<dbReference type="AlphaFoldDB" id="A0A397SLJ5"/>
<gene>
    <name evidence="3" type="ORF">C1645_782937</name>
</gene>
<feature type="signal peptide" evidence="2">
    <location>
        <begin position="1"/>
        <end position="18"/>
    </location>
</feature>
<keyword evidence="1" id="KW-1133">Transmembrane helix</keyword>
<dbReference type="EMBL" id="QKYT01000457">
    <property type="protein sequence ID" value="RIA84975.1"/>
    <property type="molecule type" value="Genomic_DNA"/>
</dbReference>
<accession>A0A397SLJ5</accession>
<feature type="transmembrane region" description="Helical" evidence="1">
    <location>
        <begin position="28"/>
        <end position="51"/>
    </location>
</feature>
<protein>
    <submittedName>
        <fullName evidence="3">Uncharacterized protein</fullName>
    </submittedName>
</protein>
<proteinExistence type="predicted"/>
<reference evidence="3 4" key="1">
    <citation type="submission" date="2018-06" db="EMBL/GenBank/DDBJ databases">
        <title>Comparative genomics reveals the genomic features of Rhizophagus irregularis, R. cerebriforme, R. diaphanum and Gigaspora rosea, and their symbiotic lifestyle signature.</title>
        <authorList>
            <person name="Morin E."/>
            <person name="San Clemente H."/>
            <person name="Chen E.C.H."/>
            <person name="De La Providencia I."/>
            <person name="Hainaut M."/>
            <person name="Kuo A."/>
            <person name="Kohler A."/>
            <person name="Murat C."/>
            <person name="Tang N."/>
            <person name="Roy S."/>
            <person name="Loubradou J."/>
            <person name="Henrissat B."/>
            <person name="Grigoriev I.V."/>
            <person name="Corradi N."/>
            <person name="Roux C."/>
            <person name="Martin F.M."/>
        </authorList>
    </citation>
    <scope>NUCLEOTIDE SEQUENCE [LARGE SCALE GENOMIC DNA]</scope>
    <source>
        <strain evidence="3 4">DAOM 227022</strain>
    </source>
</reference>
<organism evidence="3 4">
    <name type="scientific">Glomus cerebriforme</name>
    <dbReference type="NCBI Taxonomy" id="658196"/>
    <lineage>
        <taxon>Eukaryota</taxon>
        <taxon>Fungi</taxon>
        <taxon>Fungi incertae sedis</taxon>
        <taxon>Mucoromycota</taxon>
        <taxon>Glomeromycotina</taxon>
        <taxon>Glomeromycetes</taxon>
        <taxon>Glomerales</taxon>
        <taxon>Glomeraceae</taxon>
        <taxon>Glomus</taxon>
    </lineage>
</organism>
<keyword evidence="4" id="KW-1185">Reference proteome</keyword>